<protein>
    <submittedName>
        <fullName evidence="1">10689_t:CDS:1</fullName>
    </submittedName>
</protein>
<reference evidence="1" key="1">
    <citation type="submission" date="2021-06" db="EMBL/GenBank/DDBJ databases">
        <authorList>
            <person name="Kallberg Y."/>
            <person name="Tangrot J."/>
            <person name="Rosling A."/>
        </authorList>
    </citation>
    <scope>NUCLEOTIDE SEQUENCE</scope>
    <source>
        <strain evidence="1">CL356</strain>
    </source>
</reference>
<sequence>MSSAKRFSFSYERFRCNNALWTRKLPQQANYVLVSENVDGKGIGVVDIGSNGIRFGLVSSLQRHLPTVYEERAPISLFEAQHSSELDSEPTSIPEDIIDDVVNCLQRFKYISKQYGIDDVRVVATEATRIAPNSKDFRDRILKATGWEVEILSEIDEARISGMGVVATYHGVEGLVMDMGGGSVEMNYIIHRPKESGNINMSSSPINIPYGAAALTNRLKREDTPQKRSDLFEKIKGELRENFSKLNPPEEIRRDGGYNVYMCGGGLRSLGYLSMSETEYKMSKKSSNDKAAYPIPIINGYGTPAEELAKIIKRLVPVHDPLVTKDQSVQDIFPKANPFRISKRRAKLIPAACFLLEAVMEVVPLKYVYFCEGGVRQGKCFDLMPEVQRQKDPLETFILSHQFNPRFDVQHLLAIVKSGIPSVFYDVLDYNDSINNSIRKPNRLDRLFPNLLYLAHWSMNLAKESRPIAAFNLPLAGGLLCNAPGLSHIDRAILSWCLMWRYHQDASGSKSGGVENDVSAIDPVLFHNVKKMIPAGKDGRKVCEIIGKLIGFVILCHPGNSLPDTNLSGKAINEYPRVCKLAVKDDGGITTTAKKKRWDIELTVLTKSGEVTDGSLVHLTDNSIVKNACKKLEKTYELTKDNHENGYHLGEINIRLTKTIFSS</sequence>
<organism evidence="1 2">
    <name type="scientific">Acaulospora colombiana</name>
    <dbReference type="NCBI Taxonomy" id="27376"/>
    <lineage>
        <taxon>Eukaryota</taxon>
        <taxon>Fungi</taxon>
        <taxon>Fungi incertae sedis</taxon>
        <taxon>Mucoromycota</taxon>
        <taxon>Glomeromycotina</taxon>
        <taxon>Glomeromycetes</taxon>
        <taxon>Diversisporales</taxon>
        <taxon>Acaulosporaceae</taxon>
        <taxon>Acaulospora</taxon>
    </lineage>
</organism>
<dbReference type="EMBL" id="CAJVPT010000674">
    <property type="protein sequence ID" value="CAG8448450.1"/>
    <property type="molecule type" value="Genomic_DNA"/>
</dbReference>
<keyword evidence="2" id="KW-1185">Reference proteome</keyword>
<comment type="caution">
    <text evidence="1">The sequence shown here is derived from an EMBL/GenBank/DDBJ whole genome shotgun (WGS) entry which is preliminary data.</text>
</comment>
<name>A0ACA9K2N9_9GLOM</name>
<proteinExistence type="predicted"/>
<evidence type="ECO:0000313" key="2">
    <source>
        <dbReference type="Proteomes" id="UP000789525"/>
    </source>
</evidence>
<gene>
    <name evidence="1" type="ORF">ACOLOM_LOCUS644</name>
</gene>
<evidence type="ECO:0000313" key="1">
    <source>
        <dbReference type="EMBL" id="CAG8448450.1"/>
    </source>
</evidence>
<dbReference type="Proteomes" id="UP000789525">
    <property type="component" value="Unassembled WGS sequence"/>
</dbReference>
<accession>A0ACA9K2N9</accession>